<dbReference type="OrthoDB" id="102964at2"/>
<dbReference type="AlphaFoldDB" id="A0A6B9FI20"/>
<protein>
    <submittedName>
        <fullName evidence="2">DUF1236 domain-containing protein</fullName>
    </submittedName>
</protein>
<dbReference type="KEGG" id="mmes:MMSR116_00330"/>
<organism evidence="2 3">
    <name type="scientific">Methylobacterium mesophilicum SR1.6/6</name>
    <dbReference type="NCBI Taxonomy" id="908290"/>
    <lineage>
        <taxon>Bacteria</taxon>
        <taxon>Pseudomonadati</taxon>
        <taxon>Pseudomonadota</taxon>
        <taxon>Alphaproteobacteria</taxon>
        <taxon>Hyphomicrobiales</taxon>
        <taxon>Methylobacteriaceae</taxon>
        <taxon>Methylobacterium</taxon>
    </lineage>
</organism>
<dbReference type="Gene3D" id="3.10.450.160">
    <property type="entry name" value="inner membrane protein cigr"/>
    <property type="match status" value="1"/>
</dbReference>
<dbReference type="Proteomes" id="UP000012488">
    <property type="component" value="Chromosome"/>
</dbReference>
<reference evidence="2 3" key="2">
    <citation type="journal article" date="2013" name="Genome Announc.">
        <title>Draft Genome Sequence of Methylobacterium mesophilicum Strain SR1.6/6, Isolated from Citrus sinensis.</title>
        <authorList>
            <person name="Marinho Almeida D."/>
            <person name="Dini-Andreote F."/>
            <person name="Camargo Neves A.A."/>
            <person name="Juca Ramos R.T."/>
            <person name="Andreote F.D."/>
            <person name="Carneiro A.R."/>
            <person name="Oliveira de Souza Lima A."/>
            <person name="Caracciolo Gomes de Sa P.H."/>
            <person name="Ribeiro Barbosa M.S."/>
            <person name="Araujo W.L."/>
            <person name="Silva A."/>
        </authorList>
    </citation>
    <scope>NUCLEOTIDE SEQUENCE [LARGE SCALE GENOMIC DNA]</scope>
    <source>
        <strain evidence="2 3">SR1.6/6</strain>
    </source>
</reference>
<dbReference type="Pfam" id="PF06823">
    <property type="entry name" value="DUF1236"/>
    <property type="match status" value="1"/>
</dbReference>
<feature type="compositionally biased region" description="Low complexity" evidence="1">
    <location>
        <begin position="45"/>
        <end position="64"/>
    </location>
</feature>
<accession>A0A6B9FI20</accession>
<feature type="compositionally biased region" description="Gly residues" evidence="1">
    <location>
        <begin position="91"/>
        <end position="111"/>
    </location>
</feature>
<feature type="region of interest" description="Disordered" evidence="1">
    <location>
        <begin position="1"/>
        <end position="133"/>
    </location>
</feature>
<evidence type="ECO:0000313" key="3">
    <source>
        <dbReference type="Proteomes" id="UP000012488"/>
    </source>
</evidence>
<name>A0A6B9FI20_9HYPH</name>
<evidence type="ECO:0000313" key="2">
    <source>
        <dbReference type="EMBL" id="QGY00538.1"/>
    </source>
</evidence>
<dbReference type="EMBL" id="CP043538">
    <property type="protein sequence ID" value="QGY00538.1"/>
    <property type="molecule type" value="Genomic_DNA"/>
</dbReference>
<evidence type="ECO:0000256" key="1">
    <source>
        <dbReference type="SAM" id="MobiDB-lite"/>
    </source>
</evidence>
<proteinExistence type="predicted"/>
<dbReference type="InterPro" id="IPR009642">
    <property type="entry name" value="DUF1236"/>
</dbReference>
<feature type="compositionally biased region" description="Gly residues" evidence="1">
    <location>
        <begin position="1"/>
        <end position="44"/>
    </location>
</feature>
<sequence>MRGGAGGAEGGGATRGPGGAEGGARGAEPGGPAGRGAEGPGRPGGAAERNGPSERAGPGANPGAGDRGDRGDRGNREERGDRGGREPGAAGQRGGRDGAGPNQGGRGAAGERGGRGGVREGGSARGAVGRLDTRQRTEFRSSITRLGVSPLRDVAFGLAVGTAIPRSVTLHRLPPAIVTLVPEYEGYEFILVRDDIVIIDPDTYEIVDVIPA</sequence>
<feature type="compositionally biased region" description="Basic and acidic residues" evidence="1">
    <location>
        <begin position="66"/>
        <end position="85"/>
    </location>
</feature>
<reference evidence="2 3" key="1">
    <citation type="journal article" date="2012" name="Genet. Mol. Biol.">
        <title>Analysis of 16S rRNA and mxaF genes revealing insights into Methylobacterium niche-specific plant association.</title>
        <authorList>
            <person name="Dourado M.N."/>
            <person name="Andreote F.D."/>
            <person name="Dini-Andreote F."/>
            <person name="Conti R."/>
            <person name="Araujo J.M."/>
            <person name="Araujo W.L."/>
        </authorList>
    </citation>
    <scope>NUCLEOTIDE SEQUENCE [LARGE SCALE GENOMIC DNA]</scope>
    <source>
        <strain evidence="2 3">SR1.6/6</strain>
    </source>
</reference>
<gene>
    <name evidence="2" type="ORF">MMSR116_00330</name>
</gene>